<feature type="region of interest" description="Disordered" evidence="7">
    <location>
        <begin position="756"/>
        <end position="816"/>
    </location>
</feature>
<dbReference type="InterPro" id="IPR001849">
    <property type="entry name" value="PH_domain"/>
</dbReference>
<evidence type="ECO:0000313" key="9">
    <source>
        <dbReference type="Proteomes" id="UP000694865"/>
    </source>
</evidence>
<feature type="compositionally biased region" description="Polar residues" evidence="7">
    <location>
        <begin position="768"/>
        <end position="783"/>
    </location>
</feature>
<dbReference type="GeneID" id="100367211"/>
<feature type="domain" description="PH" evidence="8">
    <location>
        <begin position="1"/>
        <end position="104"/>
    </location>
</feature>
<feature type="compositionally biased region" description="Low complexity" evidence="7">
    <location>
        <begin position="247"/>
        <end position="257"/>
    </location>
</feature>
<dbReference type="Proteomes" id="UP000694865">
    <property type="component" value="Unplaced"/>
</dbReference>
<dbReference type="Gene3D" id="1.10.287.2720">
    <property type="match status" value="1"/>
</dbReference>
<dbReference type="PROSITE" id="PS01013">
    <property type="entry name" value="OSBP"/>
    <property type="match status" value="1"/>
</dbReference>
<dbReference type="SUPFAM" id="SSF144000">
    <property type="entry name" value="Oxysterol-binding protein-like"/>
    <property type="match status" value="1"/>
</dbReference>
<keyword evidence="3" id="KW-0446">Lipid-binding</keyword>
<dbReference type="Gene3D" id="2.40.160.120">
    <property type="match status" value="1"/>
</dbReference>
<dbReference type="InterPro" id="IPR037239">
    <property type="entry name" value="OSBP_sf"/>
</dbReference>
<feature type="compositionally biased region" description="Polar residues" evidence="7">
    <location>
        <begin position="230"/>
        <end position="239"/>
    </location>
</feature>
<evidence type="ECO:0000313" key="10">
    <source>
        <dbReference type="RefSeq" id="XP_006816195.1"/>
    </source>
</evidence>
<dbReference type="SMART" id="SM00233">
    <property type="entry name" value="PH"/>
    <property type="match status" value="1"/>
</dbReference>
<feature type="compositionally biased region" description="Polar residues" evidence="7">
    <location>
        <begin position="803"/>
        <end position="816"/>
    </location>
</feature>
<evidence type="ECO:0000256" key="3">
    <source>
        <dbReference type="ARBA" id="ARBA00023121"/>
    </source>
</evidence>
<evidence type="ECO:0000259" key="8">
    <source>
        <dbReference type="PROSITE" id="PS50003"/>
    </source>
</evidence>
<name>A0ABM0M854_SACKO</name>
<dbReference type="Pfam" id="PF00169">
    <property type="entry name" value="PH"/>
    <property type="match status" value="1"/>
</dbReference>
<dbReference type="RefSeq" id="XP_006816195.1">
    <property type="nucleotide sequence ID" value="XM_006816132.1"/>
</dbReference>
<dbReference type="PANTHER" id="PTHR10972">
    <property type="entry name" value="OXYSTEROL-BINDING PROTEIN-RELATED"/>
    <property type="match status" value="1"/>
</dbReference>
<protein>
    <recommendedName>
        <fullName evidence="5">Oxysterol-binding protein</fullName>
    </recommendedName>
</protein>
<keyword evidence="9" id="KW-1185">Reference proteome</keyword>
<feature type="region of interest" description="Disordered" evidence="7">
    <location>
        <begin position="225"/>
        <end position="276"/>
    </location>
</feature>
<evidence type="ECO:0000256" key="7">
    <source>
        <dbReference type="SAM" id="MobiDB-lite"/>
    </source>
</evidence>
<dbReference type="InterPro" id="IPR000648">
    <property type="entry name" value="Oxysterol-bd"/>
</dbReference>
<evidence type="ECO:0000256" key="4">
    <source>
        <dbReference type="RuleBase" id="RU003844"/>
    </source>
</evidence>
<evidence type="ECO:0000256" key="6">
    <source>
        <dbReference type="SAM" id="Coils"/>
    </source>
</evidence>
<keyword evidence="1 5" id="KW-0813">Transport</keyword>
<evidence type="ECO:0000256" key="5">
    <source>
        <dbReference type="RuleBase" id="RU003845"/>
    </source>
</evidence>
<reference evidence="10" key="1">
    <citation type="submission" date="2025-08" db="UniProtKB">
        <authorList>
            <consortium name="RefSeq"/>
        </authorList>
    </citation>
    <scope>IDENTIFICATION</scope>
    <source>
        <tissue evidence="10">Testes</tissue>
    </source>
</reference>
<sequence length="816" mass="92810">MAAMEGPLSKWTNVMKGWQYRWFVLDPQTGLLSYYTSKEKMMRGSRRGCVRLKGKRKLRKGKKKKTHSHHNVHYDRLHHPVHRLAARDAEERGKWVNGLEETIVRHSQPRWCDVSSTGVPTLEDFDKKLVEADAYLQILIDQCNALEIKIEKCQDEEEKKKYESLKDAAHNLLESIKQSIVLLQLAKCFLSQNAVNPMNGVVQVESFPEDTPNYAEKATRAMGLGAASDPVSQSHQTSPPMSPIKLSSVPAVSYSSPPMSPNKHSSVPAVSYSSSDDEEDFFDADEYLYYEDTQWDSPRDDSPVQFLDTKDVEVKSPDPVTATQMYEEDDDEDDELDCGKHGSVITHLLSQVRIGMDLTKVVLPTFILERRSLLEMFADFFAHPDLFSNIPDYEDPKDRIVQVTRWFLSAFHAGKKGSVAKKPYNPIIGETLQCFYDVSESNGEYHEPAEDELVPDGPVPWATKDQVTFLAEQVSHHPPISAFYAENYNKGLSVNAHIWTKSKFLGLSIGVEMIGQGCLSDLKHDEEYMVTFPNGYGRSILTVPWFEMGGKCSISCAKTGFASTVVFHTKPFYGGSKHRITAEVSHVSDRKPFLTVTGEWNGVMMAKWANGTTETFIDTTTMKTYKKKVKPIDQQGEFESRRLWKDVTYNLKMKNMDATTAAKHKLEERQRAERKERNEKNIKWQTKYFYEDGDNYIYKKPLQKRLDEKLQQLEKEKELQLQQQKKEQAALLHQQLQLQLQQQQVQMQLELQQQGQPPAAVQPQEQGSTMQPVLQTQSEQLTAAKTDHNATELSADSAACHSGDTSATQQLQDLLG</sequence>
<feature type="coiled-coil region" evidence="6">
    <location>
        <begin position="703"/>
        <end position="753"/>
    </location>
</feature>
<dbReference type="Gene3D" id="2.30.29.30">
    <property type="entry name" value="Pleckstrin-homology domain (PH domain)/Phosphotyrosine-binding domain (PTB)"/>
    <property type="match status" value="1"/>
</dbReference>
<keyword evidence="6" id="KW-0175">Coiled coil</keyword>
<accession>A0ABM0M854</accession>
<dbReference type="InterPro" id="IPR011993">
    <property type="entry name" value="PH-like_dom_sf"/>
</dbReference>
<gene>
    <name evidence="10" type="primary">LOC100367211</name>
</gene>
<dbReference type="Gene3D" id="3.30.70.3490">
    <property type="match status" value="1"/>
</dbReference>
<dbReference type="InterPro" id="IPR018494">
    <property type="entry name" value="Oxysterol-bd_CS"/>
</dbReference>
<evidence type="ECO:0000256" key="1">
    <source>
        <dbReference type="ARBA" id="ARBA00022448"/>
    </source>
</evidence>
<feature type="compositionally biased region" description="Low complexity" evidence="7">
    <location>
        <begin position="265"/>
        <end position="274"/>
    </location>
</feature>
<evidence type="ECO:0000256" key="2">
    <source>
        <dbReference type="ARBA" id="ARBA00023055"/>
    </source>
</evidence>
<comment type="similarity">
    <text evidence="4">Belongs to the OSBP family.</text>
</comment>
<proteinExistence type="inferred from homology"/>
<dbReference type="SUPFAM" id="SSF50729">
    <property type="entry name" value="PH domain-like"/>
    <property type="match status" value="1"/>
</dbReference>
<feature type="compositionally biased region" description="Low complexity" evidence="7">
    <location>
        <begin position="756"/>
        <end position="767"/>
    </location>
</feature>
<dbReference type="PANTHER" id="PTHR10972:SF200">
    <property type="entry name" value="OXYSTEROL-BINDING PROTEIN-RELATED PROTEIN 9"/>
    <property type="match status" value="1"/>
</dbReference>
<keyword evidence="2 5" id="KW-0445">Lipid transport</keyword>
<dbReference type="Pfam" id="PF01237">
    <property type="entry name" value="Oxysterol_BP"/>
    <property type="match status" value="1"/>
</dbReference>
<feature type="coiled-coil region" evidence="6">
    <location>
        <begin position="136"/>
        <end position="163"/>
    </location>
</feature>
<organism evidence="9 10">
    <name type="scientific">Saccoglossus kowalevskii</name>
    <name type="common">Acorn worm</name>
    <dbReference type="NCBI Taxonomy" id="10224"/>
    <lineage>
        <taxon>Eukaryota</taxon>
        <taxon>Metazoa</taxon>
        <taxon>Hemichordata</taxon>
        <taxon>Enteropneusta</taxon>
        <taxon>Harrimaniidae</taxon>
        <taxon>Saccoglossus</taxon>
    </lineage>
</organism>
<dbReference type="PROSITE" id="PS50003">
    <property type="entry name" value="PH_DOMAIN"/>
    <property type="match status" value="1"/>
</dbReference>